<evidence type="ECO:0000256" key="1">
    <source>
        <dbReference type="SAM" id="MobiDB-lite"/>
    </source>
</evidence>
<proteinExistence type="predicted"/>
<feature type="region of interest" description="Disordered" evidence="1">
    <location>
        <begin position="218"/>
        <end position="262"/>
    </location>
</feature>
<dbReference type="Proteomes" id="UP001189429">
    <property type="component" value="Unassembled WGS sequence"/>
</dbReference>
<evidence type="ECO:0000313" key="2">
    <source>
        <dbReference type="EMBL" id="CAK0888699.1"/>
    </source>
</evidence>
<feature type="region of interest" description="Disordered" evidence="1">
    <location>
        <begin position="25"/>
        <end position="49"/>
    </location>
</feature>
<dbReference type="EMBL" id="CAUYUJ010019117">
    <property type="protein sequence ID" value="CAK0888699.1"/>
    <property type="molecule type" value="Genomic_DNA"/>
</dbReference>
<feature type="non-terminal residue" evidence="2">
    <location>
        <position position="1"/>
    </location>
</feature>
<accession>A0ABN9WPT8</accession>
<gene>
    <name evidence="2" type="ORF">PCOR1329_LOCUS69437</name>
</gene>
<evidence type="ECO:0000313" key="3">
    <source>
        <dbReference type="Proteomes" id="UP001189429"/>
    </source>
</evidence>
<feature type="compositionally biased region" description="Low complexity" evidence="1">
    <location>
        <begin position="25"/>
        <end position="37"/>
    </location>
</feature>
<organism evidence="2 3">
    <name type="scientific">Prorocentrum cordatum</name>
    <dbReference type="NCBI Taxonomy" id="2364126"/>
    <lineage>
        <taxon>Eukaryota</taxon>
        <taxon>Sar</taxon>
        <taxon>Alveolata</taxon>
        <taxon>Dinophyceae</taxon>
        <taxon>Prorocentrales</taxon>
        <taxon>Prorocentraceae</taxon>
        <taxon>Prorocentrum</taxon>
    </lineage>
</organism>
<keyword evidence="3" id="KW-1185">Reference proteome</keyword>
<sequence>LSRRGNSLRHPFAAGRRVVFPLSVSPSASISGSSVSPTRGTRGASAEATAPFPEATASTMAASLPQKMNASLAAVQASGAPCLELPTPKAGARVHFGGLVQELSPMHCSQDGSPMGASTAPASPWSPVTPMVTSSSAFFPNSVGAGRLCSGIAQGPRASFQGLDAAPSPAPSPTMSPGAAIRRNADRLGIPLNLQVQGILAPIPVAAHGTCGDEVLAPSPHSGSARMQVELPQEDPAPQQPAKAPVHIAGVARPSAGRFSGA</sequence>
<protein>
    <submittedName>
        <fullName evidence="2">Uncharacterized protein</fullName>
    </submittedName>
</protein>
<reference evidence="2" key="1">
    <citation type="submission" date="2023-10" db="EMBL/GenBank/DDBJ databases">
        <authorList>
            <person name="Chen Y."/>
            <person name="Shah S."/>
            <person name="Dougan E. K."/>
            <person name="Thang M."/>
            <person name="Chan C."/>
        </authorList>
    </citation>
    <scope>NUCLEOTIDE SEQUENCE [LARGE SCALE GENOMIC DNA]</scope>
</reference>
<name>A0ABN9WPT8_9DINO</name>
<comment type="caution">
    <text evidence="2">The sequence shown here is derived from an EMBL/GenBank/DDBJ whole genome shotgun (WGS) entry which is preliminary data.</text>
</comment>